<dbReference type="EMBL" id="MHQC01000056">
    <property type="protein sequence ID" value="OGZ93596.1"/>
    <property type="molecule type" value="Genomic_DNA"/>
</dbReference>
<gene>
    <name evidence="1" type="ORF">A2633_04540</name>
</gene>
<comment type="caution">
    <text evidence="1">The sequence shown here is derived from an EMBL/GenBank/DDBJ whole genome shotgun (WGS) entry which is preliminary data.</text>
</comment>
<evidence type="ECO:0000313" key="1">
    <source>
        <dbReference type="EMBL" id="OGZ93596.1"/>
    </source>
</evidence>
<proteinExistence type="predicted"/>
<protein>
    <submittedName>
        <fullName evidence="1">Uncharacterized protein</fullName>
    </submittedName>
</protein>
<name>A0A1G2K2G1_9BACT</name>
<sequence>MKKKNEAYELTLIRTPLAVFLASYNQTIPSGFPRASTAMLRKFQGTHPTLFKHGDEWSVAQHRKKLMDWLSGGGNAV</sequence>
<dbReference type="Proteomes" id="UP000177152">
    <property type="component" value="Unassembled WGS sequence"/>
</dbReference>
<accession>A0A1G2K2G1</accession>
<reference evidence="1 2" key="1">
    <citation type="journal article" date="2016" name="Nat. Commun.">
        <title>Thousands of microbial genomes shed light on interconnected biogeochemical processes in an aquifer system.</title>
        <authorList>
            <person name="Anantharaman K."/>
            <person name="Brown C.T."/>
            <person name="Hug L.A."/>
            <person name="Sharon I."/>
            <person name="Castelle C.J."/>
            <person name="Probst A.J."/>
            <person name="Thomas B.C."/>
            <person name="Singh A."/>
            <person name="Wilkins M.J."/>
            <person name="Karaoz U."/>
            <person name="Brodie E.L."/>
            <person name="Williams K.H."/>
            <person name="Hubbard S.S."/>
            <person name="Banfield J.F."/>
        </authorList>
    </citation>
    <scope>NUCLEOTIDE SEQUENCE [LARGE SCALE GENOMIC DNA]</scope>
</reference>
<evidence type="ECO:0000313" key="2">
    <source>
        <dbReference type="Proteomes" id="UP000177152"/>
    </source>
</evidence>
<organism evidence="1 2">
    <name type="scientific">Candidatus Sungbacteria bacterium RIFCSPHIGHO2_01_FULL_47_32</name>
    <dbReference type="NCBI Taxonomy" id="1802264"/>
    <lineage>
        <taxon>Bacteria</taxon>
        <taxon>Candidatus Sungiibacteriota</taxon>
    </lineage>
</organism>
<dbReference type="AlphaFoldDB" id="A0A1G2K2G1"/>